<dbReference type="PANTHER" id="PTHR21262">
    <property type="entry name" value="GUANOSINE-3',5'-BIS DIPHOSPHATE 3'-PYROPHOSPHOHYDROLASE"/>
    <property type="match status" value="1"/>
</dbReference>
<dbReference type="PANTHER" id="PTHR21262:SF36">
    <property type="entry name" value="BIFUNCTIONAL (P)PPGPP SYNTHASE_HYDROLASE SPOT"/>
    <property type="match status" value="1"/>
</dbReference>
<reference evidence="6" key="1">
    <citation type="journal article" date="2019" name="Int. J. Syst. Evol. Microbiol.">
        <title>The Global Catalogue of Microorganisms (GCM) 10K type strain sequencing project: providing services to taxonomists for standard genome sequencing and annotation.</title>
        <authorList>
            <consortium name="The Broad Institute Genomics Platform"/>
            <consortium name="The Broad Institute Genome Sequencing Center for Infectious Disease"/>
            <person name="Wu L."/>
            <person name="Ma J."/>
        </authorList>
    </citation>
    <scope>NUCLEOTIDE SEQUENCE [LARGE SCALE GENOMIC DNA]</scope>
    <source>
        <strain evidence="6">JCM 17666</strain>
    </source>
</reference>
<dbReference type="SUPFAM" id="SSF109604">
    <property type="entry name" value="HD-domain/PDEase-like"/>
    <property type="match status" value="1"/>
</dbReference>
<dbReference type="InterPro" id="IPR012675">
    <property type="entry name" value="Beta-grasp_dom_sf"/>
</dbReference>
<dbReference type="Pfam" id="PF19296">
    <property type="entry name" value="RelA_AH_RIS"/>
    <property type="match status" value="1"/>
</dbReference>
<comment type="function">
    <text evidence="1">In eubacteria ppGpp (guanosine 3'-diphosphate 5'-diphosphate) is a mediator of the stringent response that coordinates a variety of cellular activities in response to changes in nutritional abundance.</text>
</comment>
<feature type="domain" description="TGS" evidence="4">
    <location>
        <begin position="397"/>
        <end position="458"/>
    </location>
</feature>
<dbReference type="Pfam" id="PF13328">
    <property type="entry name" value="HD_4"/>
    <property type="match status" value="1"/>
</dbReference>
<dbReference type="SUPFAM" id="SSF55021">
    <property type="entry name" value="ACT-like"/>
    <property type="match status" value="1"/>
</dbReference>
<dbReference type="InterPro" id="IPR045865">
    <property type="entry name" value="ACT-like_dom_sf"/>
</dbReference>
<organism evidence="5 6">
    <name type="scientific">Pigmentiphaga soli</name>
    <dbReference type="NCBI Taxonomy" id="1007095"/>
    <lineage>
        <taxon>Bacteria</taxon>
        <taxon>Pseudomonadati</taxon>
        <taxon>Pseudomonadota</taxon>
        <taxon>Betaproteobacteria</taxon>
        <taxon>Burkholderiales</taxon>
        <taxon>Alcaligenaceae</taxon>
        <taxon>Pigmentiphaga</taxon>
    </lineage>
</organism>
<evidence type="ECO:0000259" key="2">
    <source>
        <dbReference type="PROSITE" id="PS51671"/>
    </source>
</evidence>
<dbReference type="PROSITE" id="PS51831">
    <property type="entry name" value="HD"/>
    <property type="match status" value="1"/>
</dbReference>
<dbReference type="InterPro" id="IPR045600">
    <property type="entry name" value="RelA/SpoT_AH_RIS"/>
</dbReference>
<dbReference type="SMART" id="SM00471">
    <property type="entry name" value="HDc"/>
    <property type="match status" value="1"/>
</dbReference>
<dbReference type="Gene3D" id="3.30.70.260">
    <property type="match status" value="1"/>
</dbReference>
<name>A0ABP8HLU2_9BURK</name>
<dbReference type="SUPFAM" id="SSF81271">
    <property type="entry name" value="TGS-like"/>
    <property type="match status" value="1"/>
</dbReference>
<protein>
    <submittedName>
        <fullName evidence="5">Bifunctional (P)ppGpp synthetase/guanosine-3',5'-bis(Diphosphate) 3'-pyrophosphohydrolase</fullName>
    </submittedName>
</protein>
<dbReference type="Gene3D" id="3.10.20.30">
    <property type="match status" value="1"/>
</dbReference>
<dbReference type="CDD" id="cd04876">
    <property type="entry name" value="ACT_RelA-SpoT"/>
    <property type="match status" value="1"/>
</dbReference>
<dbReference type="Pfam" id="PF02824">
    <property type="entry name" value="TGS"/>
    <property type="match status" value="1"/>
</dbReference>
<dbReference type="CDD" id="cd01668">
    <property type="entry name" value="TGS_RSH"/>
    <property type="match status" value="1"/>
</dbReference>
<dbReference type="CDD" id="cd05399">
    <property type="entry name" value="NT_Rel-Spo_like"/>
    <property type="match status" value="1"/>
</dbReference>
<dbReference type="InterPro" id="IPR007685">
    <property type="entry name" value="RelA_SpoT"/>
</dbReference>
<dbReference type="EMBL" id="BAABFO010000028">
    <property type="protein sequence ID" value="GAA4341124.1"/>
    <property type="molecule type" value="Genomic_DNA"/>
</dbReference>
<keyword evidence="6" id="KW-1185">Reference proteome</keyword>
<evidence type="ECO:0000259" key="4">
    <source>
        <dbReference type="PROSITE" id="PS51880"/>
    </source>
</evidence>
<dbReference type="InterPro" id="IPR012676">
    <property type="entry name" value="TGS-like"/>
</dbReference>
<dbReference type="SMART" id="SM00954">
    <property type="entry name" value="RelA_SpoT"/>
    <property type="match status" value="1"/>
</dbReference>
<dbReference type="NCBIfam" id="TIGR00691">
    <property type="entry name" value="spoT_relA"/>
    <property type="match status" value="1"/>
</dbReference>
<evidence type="ECO:0000313" key="6">
    <source>
        <dbReference type="Proteomes" id="UP001501671"/>
    </source>
</evidence>
<dbReference type="PROSITE" id="PS51880">
    <property type="entry name" value="TGS"/>
    <property type="match status" value="1"/>
</dbReference>
<dbReference type="CDD" id="cd00077">
    <property type="entry name" value="HDc"/>
    <property type="match status" value="1"/>
</dbReference>
<dbReference type="InterPro" id="IPR002912">
    <property type="entry name" value="ACT_dom"/>
</dbReference>
<dbReference type="InterPro" id="IPR033655">
    <property type="entry name" value="TGS_RelA/SpoT"/>
</dbReference>
<accession>A0ABP8HLU2</accession>
<dbReference type="InterPro" id="IPR043519">
    <property type="entry name" value="NT_sf"/>
</dbReference>
<dbReference type="PROSITE" id="PS51671">
    <property type="entry name" value="ACT"/>
    <property type="match status" value="1"/>
</dbReference>
<feature type="domain" description="HD" evidence="3">
    <location>
        <begin position="56"/>
        <end position="155"/>
    </location>
</feature>
<comment type="similarity">
    <text evidence="1">Belongs to the relA/spoT family.</text>
</comment>
<dbReference type="Gene3D" id="3.30.460.10">
    <property type="entry name" value="Beta Polymerase, domain 2"/>
    <property type="match status" value="1"/>
</dbReference>
<dbReference type="InterPro" id="IPR003607">
    <property type="entry name" value="HD/PDEase_dom"/>
</dbReference>
<dbReference type="Proteomes" id="UP001501671">
    <property type="component" value="Unassembled WGS sequence"/>
</dbReference>
<sequence length="721" mass="80336">MAPPVAQPLSAGVSAAMLAETISQYLSAEDVRRVRDAYRFSDEAHLGQFRASGEPYISHPIAVTEICAGWKLDAPALMAALLHDVMEDQGVTKQELIERFGSEVADLVDGLSKLDRLEFASKAEQQAESFRKMLLAMARDVRVILIKLADRLHNMRTLGAVGPDKRRRIAHETLDIYSPIAHRLGLNIIYRELQELCFQAIYPHRFEVLQRAVLAARGNRRELVNKIQEAVRAALPAAGIEAEVNGREKNLYGIYTKMAEQKKSFSEVLDIYGFRVVVNSQPECYLTLGALHQLYRPVPGKFKDYIAIPKVNGYQSLHTTLVGPYGTPIEFQIRTRDMNQVAESGVAAHWLYKSPGVTLNDLQKRTHQWLQSLLDIQRQTGDSSEFLEHVKVDLFPDAVYVFTPRGKIISLPRGATPIDFAYSIHTDVGNQAVAAKVNAEFVPLRTELKSGDAVEIITSESSRPNAQWLNFVRTGKARSEIRHYLRTVKYEESVAFGGRLLGQALKSVGLPMPDPEDPVWDKLARGTGARSRDEILADIGLGKRLAAVVARRFMPDSDPIATTAQADDEHDSGNPIRIQGNEGLAVQLAPCCTPIPGDAIVAYVRLGHGLVVHTEDCPVARRQRAREPERWLDVAWDDQTAKHFPVRIDAVVRQERGVLGRIAAEISAADANITHVSMQDEASSTVVVHFTIQVESRQHLAQVIRYLRRVPQVQRIIRVKG</sequence>
<dbReference type="Pfam" id="PF13291">
    <property type="entry name" value="ACT_4"/>
    <property type="match status" value="1"/>
</dbReference>
<comment type="caution">
    <text evidence="5">The sequence shown here is derived from an EMBL/GenBank/DDBJ whole genome shotgun (WGS) entry which is preliminary data.</text>
</comment>
<dbReference type="SUPFAM" id="SSF81301">
    <property type="entry name" value="Nucleotidyltransferase"/>
    <property type="match status" value="1"/>
</dbReference>
<feature type="domain" description="ACT" evidence="2">
    <location>
        <begin position="647"/>
        <end position="721"/>
    </location>
</feature>
<evidence type="ECO:0000259" key="3">
    <source>
        <dbReference type="PROSITE" id="PS51831"/>
    </source>
</evidence>
<dbReference type="Pfam" id="PF04607">
    <property type="entry name" value="RelA_SpoT"/>
    <property type="match status" value="1"/>
</dbReference>
<gene>
    <name evidence="5" type="ORF">GCM10023144_41450</name>
</gene>
<evidence type="ECO:0000313" key="5">
    <source>
        <dbReference type="EMBL" id="GAA4341124.1"/>
    </source>
</evidence>
<proteinExistence type="inferred from homology"/>
<dbReference type="InterPro" id="IPR006674">
    <property type="entry name" value="HD_domain"/>
</dbReference>
<dbReference type="InterPro" id="IPR004811">
    <property type="entry name" value="RelA/Spo_fam"/>
</dbReference>
<dbReference type="Gene3D" id="1.10.3210.10">
    <property type="entry name" value="Hypothetical protein af1432"/>
    <property type="match status" value="1"/>
</dbReference>
<evidence type="ECO:0000256" key="1">
    <source>
        <dbReference type="RuleBase" id="RU003847"/>
    </source>
</evidence>
<dbReference type="InterPro" id="IPR004095">
    <property type="entry name" value="TGS"/>
</dbReference>